<gene>
    <name evidence="2" type="ORF">PVAG01_01203</name>
</gene>
<dbReference type="Proteomes" id="UP001629113">
    <property type="component" value="Unassembled WGS sequence"/>
</dbReference>
<proteinExistence type="predicted"/>
<dbReference type="EMBL" id="JBFCZG010000001">
    <property type="protein sequence ID" value="KAL3427694.1"/>
    <property type="molecule type" value="Genomic_DNA"/>
</dbReference>
<feature type="compositionally biased region" description="Polar residues" evidence="1">
    <location>
        <begin position="1"/>
        <end position="11"/>
    </location>
</feature>
<organism evidence="2 3">
    <name type="scientific">Phlyctema vagabunda</name>
    <dbReference type="NCBI Taxonomy" id="108571"/>
    <lineage>
        <taxon>Eukaryota</taxon>
        <taxon>Fungi</taxon>
        <taxon>Dikarya</taxon>
        <taxon>Ascomycota</taxon>
        <taxon>Pezizomycotina</taxon>
        <taxon>Leotiomycetes</taxon>
        <taxon>Helotiales</taxon>
        <taxon>Dermateaceae</taxon>
        <taxon>Phlyctema</taxon>
    </lineage>
</organism>
<evidence type="ECO:0000313" key="3">
    <source>
        <dbReference type="Proteomes" id="UP001629113"/>
    </source>
</evidence>
<reference evidence="2 3" key="1">
    <citation type="submission" date="2024-06" db="EMBL/GenBank/DDBJ databases">
        <title>Complete genome of Phlyctema vagabunda strain 19-DSS-EL-015.</title>
        <authorList>
            <person name="Fiorenzani C."/>
        </authorList>
    </citation>
    <scope>NUCLEOTIDE SEQUENCE [LARGE SCALE GENOMIC DNA]</scope>
    <source>
        <strain evidence="2 3">19-DSS-EL-015</strain>
    </source>
</reference>
<comment type="caution">
    <text evidence="2">The sequence shown here is derived from an EMBL/GenBank/DDBJ whole genome shotgun (WGS) entry which is preliminary data.</text>
</comment>
<name>A0ABR4PWF8_9HELO</name>
<evidence type="ECO:0000313" key="2">
    <source>
        <dbReference type="EMBL" id="KAL3427694.1"/>
    </source>
</evidence>
<protein>
    <submittedName>
        <fullName evidence="2">Uncharacterized protein</fullName>
    </submittedName>
</protein>
<sequence length="89" mass="9442">MVPKQLRNQYQVPKMLSRRAPSAPKATGGAARRVLGRSGKVWKLGLGQTAQGHGDSVEVQACRKHESSRVDGILAAAHDGNVATGWLVA</sequence>
<feature type="region of interest" description="Disordered" evidence="1">
    <location>
        <begin position="1"/>
        <end position="32"/>
    </location>
</feature>
<keyword evidence="3" id="KW-1185">Reference proteome</keyword>
<evidence type="ECO:0000256" key="1">
    <source>
        <dbReference type="SAM" id="MobiDB-lite"/>
    </source>
</evidence>
<accession>A0ABR4PWF8</accession>